<dbReference type="Pfam" id="PF10276">
    <property type="entry name" value="zf-CHCC"/>
    <property type="match status" value="1"/>
</dbReference>
<proteinExistence type="predicted"/>
<dbReference type="InterPro" id="IPR019401">
    <property type="entry name" value="Znf_CHCC"/>
</dbReference>
<feature type="compositionally biased region" description="Polar residues" evidence="1">
    <location>
        <begin position="63"/>
        <end position="77"/>
    </location>
</feature>
<gene>
    <name evidence="3" type="ORF">AC579_8513</name>
</gene>
<evidence type="ECO:0000259" key="2">
    <source>
        <dbReference type="Pfam" id="PF10276"/>
    </source>
</evidence>
<protein>
    <recommendedName>
        <fullName evidence="2">Zinc finger CHCC-type domain-containing protein</fullName>
    </recommendedName>
</protein>
<dbReference type="GO" id="GO:0006120">
    <property type="term" value="P:mitochondrial electron transport, NADH to ubiquinone"/>
    <property type="evidence" value="ECO:0007669"/>
    <property type="project" value="TreeGrafter"/>
</dbReference>
<dbReference type="AlphaFoldDB" id="A0A139I9W4"/>
<dbReference type="OrthoDB" id="307899at2759"/>
<dbReference type="GO" id="GO:0005739">
    <property type="term" value="C:mitochondrion"/>
    <property type="evidence" value="ECO:0007669"/>
    <property type="project" value="GOC"/>
</dbReference>
<organism evidence="3 4">
    <name type="scientific">Pseudocercospora musae</name>
    <dbReference type="NCBI Taxonomy" id="113226"/>
    <lineage>
        <taxon>Eukaryota</taxon>
        <taxon>Fungi</taxon>
        <taxon>Dikarya</taxon>
        <taxon>Ascomycota</taxon>
        <taxon>Pezizomycotina</taxon>
        <taxon>Dothideomycetes</taxon>
        <taxon>Dothideomycetidae</taxon>
        <taxon>Mycosphaerellales</taxon>
        <taxon>Mycosphaerellaceae</taxon>
        <taxon>Pseudocercospora</taxon>
    </lineage>
</organism>
<dbReference type="PANTHER" id="PTHR13156">
    <property type="entry name" value="NADH-UBIQUINONE OXIDOREDUCTASE 13 KD-A SUBUNIT"/>
    <property type="match status" value="1"/>
</dbReference>
<feature type="region of interest" description="Disordered" evidence="1">
    <location>
        <begin position="118"/>
        <end position="138"/>
    </location>
</feature>
<feature type="region of interest" description="Disordered" evidence="1">
    <location>
        <begin position="63"/>
        <end position="98"/>
    </location>
</feature>
<reference evidence="3 4" key="1">
    <citation type="submission" date="2015-07" db="EMBL/GenBank/DDBJ databases">
        <title>Comparative genomics of the Sigatoka disease complex on banana suggests a link between parallel evolutionary changes in Pseudocercospora fijiensis and Pseudocercospora eumusae and increased virulence on the banana host.</title>
        <authorList>
            <person name="Chang T.-C."/>
            <person name="Salvucci A."/>
            <person name="Crous P.W."/>
            <person name="Stergiopoulos I."/>
        </authorList>
    </citation>
    <scope>NUCLEOTIDE SEQUENCE [LARGE SCALE GENOMIC DNA]</scope>
    <source>
        <strain evidence="3 4">CBS 116634</strain>
    </source>
</reference>
<evidence type="ECO:0000313" key="3">
    <source>
        <dbReference type="EMBL" id="KXT11514.1"/>
    </source>
</evidence>
<feature type="compositionally biased region" description="Polar residues" evidence="1">
    <location>
        <begin position="124"/>
        <end position="135"/>
    </location>
</feature>
<accession>A0A139I9W4</accession>
<evidence type="ECO:0000313" key="4">
    <source>
        <dbReference type="Proteomes" id="UP000073492"/>
    </source>
</evidence>
<dbReference type="PANTHER" id="PTHR13156:SF0">
    <property type="entry name" value="NADH DEHYDROGENASE [UBIQUINONE] IRON-SULFUR PROTEIN 6, MITOCHONDRIAL"/>
    <property type="match status" value="1"/>
</dbReference>
<keyword evidence="4" id="KW-1185">Reference proteome</keyword>
<comment type="caution">
    <text evidence="3">The sequence shown here is derived from an EMBL/GenBank/DDBJ whole genome shotgun (WGS) entry which is preliminary data.</text>
</comment>
<dbReference type="Gene3D" id="2.60.260.40">
    <property type="entry name" value="q5lls5 like domains"/>
    <property type="match status" value="1"/>
</dbReference>
<dbReference type="Proteomes" id="UP000073492">
    <property type="component" value="Unassembled WGS sequence"/>
</dbReference>
<evidence type="ECO:0000256" key="1">
    <source>
        <dbReference type="SAM" id="MobiDB-lite"/>
    </source>
</evidence>
<feature type="domain" description="Zinc finger CHCC-type" evidence="2">
    <location>
        <begin position="174"/>
        <end position="209"/>
    </location>
</feature>
<sequence length="266" mass="29445">MSLIVQEIDRAYFDLCIVGEQTATRMVREARPVYTTHKMLQRSTRRLLPAFTRSSVAGVYSYSTHAPPATTTDNTLPANDPNPKERRSPVSSTNAMPTVAPGQDEALVEQPEAAEAKRVMQAPNRASTWSRSQQPRARAMVGPRFEQTIMEDQPRPLAAIELIHQQPVRWTKERVVSCDGGGGALGHPRIFINVDKPQICMCTYCGLPFAHEHHRKHLQSLPSTSYPLEPTGDAAQIPAADLDACEARTGATAQYQTATGRPYEQR</sequence>
<name>A0A139I9W4_9PEZI</name>
<dbReference type="FunFam" id="2.60.260.40:FF:000003">
    <property type="entry name" value="NADH dehydrogenase [ubiquinone] iron-sulfur protein 6, mitochondrial"/>
    <property type="match status" value="1"/>
</dbReference>
<dbReference type="EMBL" id="LFZO01000196">
    <property type="protein sequence ID" value="KXT11514.1"/>
    <property type="molecule type" value="Genomic_DNA"/>
</dbReference>